<dbReference type="AlphaFoldDB" id="A0A7X2Z9N3"/>
<accession>A0A7X2Z9N3</accession>
<evidence type="ECO:0000259" key="1">
    <source>
        <dbReference type="Pfam" id="PF00534"/>
    </source>
</evidence>
<dbReference type="CDD" id="cd03801">
    <property type="entry name" value="GT4_PimA-like"/>
    <property type="match status" value="1"/>
</dbReference>
<feature type="domain" description="Glycosyl transferase family 1" evidence="1">
    <location>
        <begin position="198"/>
        <end position="353"/>
    </location>
</feature>
<reference evidence="3 4" key="1">
    <citation type="submission" date="2019-11" db="EMBL/GenBank/DDBJ databases">
        <title>Draft genome sequences of five Paenibacillus species of dairy origin.</title>
        <authorList>
            <person name="Olajide A.M."/>
            <person name="Chen S."/>
            <person name="Lapointe G."/>
        </authorList>
    </citation>
    <scope>NUCLEOTIDE SEQUENCE [LARGE SCALE GENOMIC DNA]</scope>
    <source>
        <strain evidence="3 4">2CS3</strain>
    </source>
</reference>
<dbReference type="PANTHER" id="PTHR12526">
    <property type="entry name" value="GLYCOSYLTRANSFERASE"/>
    <property type="match status" value="1"/>
</dbReference>
<proteinExistence type="predicted"/>
<organism evidence="3 4">
    <name type="scientific">Paenibacillus validus</name>
    <dbReference type="NCBI Taxonomy" id="44253"/>
    <lineage>
        <taxon>Bacteria</taxon>
        <taxon>Bacillati</taxon>
        <taxon>Bacillota</taxon>
        <taxon>Bacilli</taxon>
        <taxon>Bacillales</taxon>
        <taxon>Paenibacillaceae</taxon>
        <taxon>Paenibacillus</taxon>
    </lineage>
</organism>
<gene>
    <name evidence="3" type="ORF">GNP93_09010</name>
</gene>
<sequence>MSRMNILATGMGWPTYQAGGLNTYFRSICNKLSEVHEIDALISSPEKPQNHNRLRIIQATSPDKAMLLRQWDFKRKASEIMKAKPIHLLYSHFSPYALGPALEAKKRRIPIVISFHGPWANERSVESHSSVARLKVAMARKIEESVYRLGDRFIVLSQYFKDILHEEFNVPNEKIKIVPGATDVMKYKPVTDNLMKNMIREQLNIPRDSVIVLTVRRLMRRMGLLQLVEAWKEVIHTVPNGVLLIGGRGPLAEELSQKIMEYGLENHVRLLGYVPEDQITLYYQSADLFVVPTQALEGFGLITIESLSSGVPVAATPIGGNKEILSTFDKRFLFDDISSGAIASGLIRLLRERNDWPSAEICRDHVLAGYTWNKVADQVDSILNETVKYKKFELEGALL</sequence>
<name>A0A7X2Z9N3_9BACL</name>
<dbReference type="InterPro" id="IPR028098">
    <property type="entry name" value="Glyco_trans_4-like_N"/>
</dbReference>
<dbReference type="Pfam" id="PF00534">
    <property type="entry name" value="Glycos_transf_1"/>
    <property type="match status" value="1"/>
</dbReference>
<dbReference type="Gene3D" id="3.40.50.2000">
    <property type="entry name" value="Glycogen Phosphorylase B"/>
    <property type="match status" value="2"/>
</dbReference>
<evidence type="ECO:0000313" key="3">
    <source>
        <dbReference type="EMBL" id="MUG70817.1"/>
    </source>
</evidence>
<evidence type="ECO:0000313" key="4">
    <source>
        <dbReference type="Proteomes" id="UP000450917"/>
    </source>
</evidence>
<dbReference type="InterPro" id="IPR001296">
    <property type="entry name" value="Glyco_trans_1"/>
</dbReference>
<dbReference type="EMBL" id="WNZX01000006">
    <property type="protein sequence ID" value="MUG70817.1"/>
    <property type="molecule type" value="Genomic_DNA"/>
</dbReference>
<dbReference type="Proteomes" id="UP000450917">
    <property type="component" value="Unassembled WGS sequence"/>
</dbReference>
<dbReference type="GO" id="GO:0016757">
    <property type="term" value="F:glycosyltransferase activity"/>
    <property type="evidence" value="ECO:0007669"/>
    <property type="project" value="InterPro"/>
</dbReference>
<dbReference type="Pfam" id="PF13439">
    <property type="entry name" value="Glyco_transf_4"/>
    <property type="match status" value="1"/>
</dbReference>
<protein>
    <submittedName>
        <fullName evidence="3">Glycosyltransferase</fullName>
    </submittedName>
</protein>
<evidence type="ECO:0000259" key="2">
    <source>
        <dbReference type="Pfam" id="PF13439"/>
    </source>
</evidence>
<dbReference type="RefSeq" id="WP_155614506.1">
    <property type="nucleotide sequence ID" value="NZ_WNZX01000006.1"/>
</dbReference>
<comment type="caution">
    <text evidence="3">The sequence shown here is derived from an EMBL/GenBank/DDBJ whole genome shotgun (WGS) entry which is preliminary data.</text>
</comment>
<dbReference type="SUPFAM" id="SSF53756">
    <property type="entry name" value="UDP-Glycosyltransferase/glycogen phosphorylase"/>
    <property type="match status" value="1"/>
</dbReference>
<feature type="domain" description="Glycosyltransferase subfamily 4-like N-terminal" evidence="2">
    <location>
        <begin position="19"/>
        <end position="184"/>
    </location>
</feature>
<keyword evidence="4" id="KW-1185">Reference proteome</keyword>
<keyword evidence="3" id="KW-0808">Transferase</keyword>